<dbReference type="InterPro" id="IPR036593">
    <property type="entry name" value="CPE0013-like_sf"/>
</dbReference>
<comment type="caution">
    <text evidence="1">The sequence shown here is derived from an EMBL/GenBank/DDBJ whole genome shotgun (WGS) entry which is preliminary data.</text>
</comment>
<dbReference type="Gene3D" id="3.10.530.10">
    <property type="entry name" value="CPE0013-like"/>
    <property type="match status" value="1"/>
</dbReference>
<keyword evidence="2" id="KW-1185">Reference proteome</keyword>
<dbReference type="PANTHER" id="PTHR39450">
    <property type="entry name" value="MOLYBDOPTERIN OXIDOREDUCTASE, 4FE-4S CLUSTER-BINDING SUBUNIT"/>
    <property type="match status" value="1"/>
</dbReference>
<dbReference type="RefSeq" id="WP_281093612.1">
    <property type="nucleotide sequence ID" value="NZ_JARYZI010000003.1"/>
</dbReference>
<dbReference type="Pfam" id="PF07892">
    <property type="entry name" value="DUF1667"/>
    <property type="match status" value="1"/>
</dbReference>
<name>A0ABT6NBJ3_9FIRM</name>
<dbReference type="InterPro" id="IPR012460">
    <property type="entry name" value="DUF1667"/>
</dbReference>
<protein>
    <submittedName>
        <fullName evidence="1">DUF1667 domain-containing protein</fullName>
    </submittedName>
</protein>
<dbReference type="Proteomes" id="UP001158045">
    <property type="component" value="Unassembled WGS sequence"/>
</dbReference>
<sequence>MDEPMNRMICIVCPKGCQMMVQRDAKSGSIKVTGNACEKGALYASEELLHPVRTLTTTLKTDNPIHPRISVKTSGAIPKEQLIPAMQFLNDFCVETPVEIGTVLVENLLGLNVDVIATMTLKEGE</sequence>
<organism evidence="1 2">
    <name type="scientific">Fusibacter bizertensis</name>
    <dbReference type="NCBI Taxonomy" id="1488331"/>
    <lineage>
        <taxon>Bacteria</taxon>
        <taxon>Bacillati</taxon>
        <taxon>Bacillota</taxon>
        <taxon>Clostridia</taxon>
        <taxon>Eubacteriales</taxon>
        <taxon>Eubacteriales Family XII. Incertae Sedis</taxon>
        <taxon>Fusibacter</taxon>
    </lineage>
</organism>
<dbReference type="SUPFAM" id="SSF160148">
    <property type="entry name" value="CPE0013-like"/>
    <property type="match status" value="1"/>
</dbReference>
<dbReference type="PANTHER" id="PTHR39450:SF1">
    <property type="entry name" value="DUF1667 DOMAIN-CONTAINING PROTEIN"/>
    <property type="match status" value="1"/>
</dbReference>
<evidence type="ECO:0000313" key="2">
    <source>
        <dbReference type="Proteomes" id="UP001158045"/>
    </source>
</evidence>
<proteinExistence type="predicted"/>
<accession>A0ABT6NBJ3</accession>
<gene>
    <name evidence="1" type="ORF">QE109_06510</name>
</gene>
<evidence type="ECO:0000313" key="1">
    <source>
        <dbReference type="EMBL" id="MDH8677791.1"/>
    </source>
</evidence>
<reference evidence="1 2" key="1">
    <citation type="submission" date="2023-04" db="EMBL/GenBank/DDBJ databases">
        <title>Fusibacter bizertensis strain WBS, isolated from littoral bottom sediments of the Arctic seas - biochemical and genomic analysis.</title>
        <authorList>
            <person name="Brioukhanov A.L."/>
        </authorList>
    </citation>
    <scope>NUCLEOTIDE SEQUENCE [LARGE SCALE GENOMIC DNA]</scope>
    <source>
        <strain evidence="1 2">WBS</strain>
    </source>
</reference>
<dbReference type="EMBL" id="JARYZI010000003">
    <property type="protein sequence ID" value="MDH8677791.1"/>
    <property type="molecule type" value="Genomic_DNA"/>
</dbReference>